<sequence length="160" mass="18321">MGHSLGGGFVLLMNPLHNIQHDALILMSPAGLAGNNAEDFKASIERSKGLPFDFGTANMVQAYDCCIEKPGFLATDNVKGWKELRRVINSARRMEQMDYVARTMPCHPWRQELSRLVYFLIRVKTPIFISNGMKSVQNNKYYRVCTCVVFLSLHHWPQRF</sequence>
<proteinExistence type="predicted"/>
<accession>A0A081NMH7</accession>
<dbReference type="RefSeq" id="WP_152558575.1">
    <property type="nucleotide sequence ID" value="NZ_JOKH01000001.1"/>
</dbReference>
<dbReference type="SUPFAM" id="SSF53474">
    <property type="entry name" value="alpha/beta-Hydrolases"/>
    <property type="match status" value="1"/>
</dbReference>
<keyword evidence="2" id="KW-1185">Reference proteome</keyword>
<name>A0A081NMH7_9GAMM</name>
<evidence type="ECO:0000313" key="2">
    <source>
        <dbReference type="Proteomes" id="UP000028073"/>
    </source>
</evidence>
<evidence type="ECO:0000313" key="1">
    <source>
        <dbReference type="EMBL" id="KEQ19650.1"/>
    </source>
</evidence>
<dbReference type="STRING" id="1137799.GZ78_07105"/>
<reference evidence="1 2" key="1">
    <citation type="submission" date="2014-06" db="EMBL/GenBank/DDBJ databases">
        <title>Whole Genome Sequences of Three Symbiotic Endozoicomonas Bacteria.</title>
        <authorList>
            <person name="Neave M.J."/>
            <person name="Apprill A."/>
            <person name="Voolstra C.R."/>
        </authorList>
    </citation>
    <scope>NUCLEOTIDE SEQUENCE [LARGE SCALE GENOMIC DNA]</scope>
    <source>
        <strain evidence="1 2">DSM 25634</strain>
    </source>
</reference>
<gene>
    <name evidence="1" type="ORF">GZ78_07105</name>
</gene>
<dbReference type="Proteomes" id="UP000028073">
    <property type="component" value="Unassembled WGS sequence"/>
</dbReference>
<protein>
    <submittedName>
        <fullName evidence="1">Uncharacterized protein</fullName>
    </submittedName>
</protein>
<comment type="caution">
    <text evidence="1">The sequence shown here is derived from an EMBL/GenBank/DDBJ whole genome shotgun (WGS) entry which is preliminary data.</text>
</comment>
<organism evidence="1 2">
    <name type="scientific">Endozoicomonas numazuensis</name>
    <dbReference type="NCBI Taxonomy" id="1137799"/>
    <lineage>
        <taxon>Bacteria</taxon>
        <taxon>Pseudomonadati</taxon>
        <taxon>Pseudomonadota</taxon>
        <taxon>Gammaproteobacteria</taxon>
        <taxon>Oceanospirillales</taxon>
        <taxon>Endozoicomonadaceae</taxon>
        <taxon>Endozoicomonas</taxon>
    </lineage>
</organism>
<dbReference type="InterPro" id="IPR029058">
    <property type="entry name" value="AB_hydrolase_fold"/>
</dbReference>
<dbReference type="AlphaFoldDB" id="A0A081NMH7"/>
<dbReference type="EMBL" id="JOKH01000001">
    <property type="protein sequence ID" value="KEQ19650.1"/>
    <property type="molecule type" value="Genomic_DNA"/>
</dbReference>